<name>A0ABQ2ZIP3_9GAMM</name>
<dbReference type="InterPro" id="IPR001173">
    <property type="entry name" value="Glyco_trans_2-like"/>
</dbReference>
<dbReference type="PANTHER" id="PTHR43685">
    <property type="entry name" value="GLYCOSYLTRANSFERASE"/>
    <property type="match status" value="1"/>
</dbReference>
<keyword evidence="2" id="KW-0808">Transferase</keyword>
<dbReference type="InterPro" id="IPR029044">
    <property type="entry name" value="Nucleotide-diphossugar_trans"/>
</dbReference>
<feature type="domain" description="Glycosyltransferase 2-like" evidence="1">
    <location>
        <begin position="5"/>
        <end position="127"/>
    </location>
</feature>
<dbReference type="Proteomes" id="UP000621898">
    <property type="component" value="Unassembled WGS sequence"/>
</dbReference>
<dbReference type="Pfam" id="PF00535">
    <property type="entry name" value="Glycos_transf_2"/>
    <property type="match status" value="1"/>
</dbReference>
<evidence type="ECO:0000313" key="2">
    <source>
        <dbReference type="EMBL" id="GGY14378.1"/>
    </source>
</evidence>
<dbReference type="CDD" id="cd00761">
    <property type="entry name" value="Glyco_tranf_GTA_type"/>
    <property type="match status" value="1"/>
</dbReference>
<dbReference type="RefSeq" id="WP_189439281.1">
    <property type="nucleotide sequence ID" value="NZ_BMXT01000001.1"/>
</dbReference>
<reference evidence="3" key="1">
    <citation type="journal article" date="2019" name="Int. J. Syst. Evol. Microbiol.">
        <title>The Global Catalogue of Microorganisms (GCM) 10K type strain sequencing project: providing services to taxonomists for standard genome sequencing and annotation.</title>
        <authorList>
            <consortium name="The Broad Institute Genomics Platform"/>
            <consortium name="The Broad Institute Genome Sequencing Center for Infectious Disease"/>
            <person name="Wu L."/>
            <person name="Ma J."/>
        </authorList>
    </citation>
    <scope>NUCLEOTIDE SEQUENCE [LARGE SCALE GENOMIC DNA]</scope>
    <source>
        <strain evidence="3">KCTC 22232</strain>
    </source>
</reference>
<dbReference type="Gene3D" id="3.90.550.10">
    <property type="entry name" value="Spore Coat Polysaccharide Biosynthesis Protein SpsA, Chain A"/>
    <property type="match status" value="1"/>
</dbReference>
<dbReference type="EMBL" id="BMXT01000001">
    <property type="protein sequence ID" value="GGY14378.1"/>
    <property type="molecule type" value="Genomic_DNA"/>
</dbReference>
<dbReference type="GO" id="GO:0016740">
    <property type="term" value="F:transferase activity"/>
    <property type="evidence" value="ECO:0007669"/>
    <property type="project" value="UniProtKB-KW"/>
</dbReference>
<comment type="caution">
    <text evidence="2">The sequence shown here is derived from an EMBL/GenBank/DDBJ whole genome shotgun (WGS) entry which is preliminary data.</text>
</comment>
<dbReference type="InterPro" id="IPR050834">
    <property type="entry name" value="Glycosyltransf_2"/>
</dbReference>
<sequence>MPRVSIIIPCYNAGELLTEAVQSALAQTWEDLEVVIVDDGSTDSATQKILEQASWPRTRIVHQTNAGPSAARNRAVQMATGQYILPLDADDTIEPQYVAKAVAVLDARPEVGVVYCKARKFGAEEGPWNLPAYSLRELVIDNVIFVTALYRKADWAAVGGYNEKLRHGVEDYEFWVKIVHLGREVVQLDESLFNYRIQQKSRTTSFQDGRAAVVETYAEIFRSNISFYAAHADFLFEHRFGLYDELGHWRSRYGKLDAFFNRHPVLLKIGRRLKRICRY</sequence>
<gene>
    <name evidence="2" type="ORF">GCM10008098_01460</name>
</gene>
<keyword evidence="3" id="KW-1185">Reference proteome</keyword>
<evidence type="ECO:0000259" key="1">
    <source>
        <dbReference type="Pfam" id="PF00535"/>
    </source>
</evidence>
<dbReference type="PANTHER" id="PTHR43685:SF2">
    <property type="entry name" value="GLYCOSYLTRANSFERASE 2-LIKE DOMAIN-CONTAINING PROTEIN"/>
    <property type="match status" value="1"/>
</dbReference>
<organism evidence="2 3">
    <name type="scientific">Rhodanobacter panaciterrae</name>
    <dbReference type="NCBI Taxonomy" id="490572"/>
    <lineage>
        <taxon>Bacteria</taxon>
        <taxon>Pseudomonadati</taxon>
        <taxon>Pseudomonadota</taxon>
        <taxon>Gammaproteobacteria</taxon>
        <taxon>Lysobacterales</taxon>
        <taxon>Rhodanobacteraceae</taxon>
        <taxon>Rhodanobacter</taxon>
    </lineage>
</organism>
<proteinExistence type="predicted"/>
<accession>A0ABQ2ZIP3</accession>
<dbReference type="SUPFAM" id="SSF53448">
    <property type="entry name" value="Nucleotide-diphospho-sugar transferases"/>
    <property type="match status" value="1"/>
</dbReference>
<protein>
    <submittedName>
        <fullName evidence="2">Glycosyl transferase</fullName>
    </submittedName>
</protein>
<evidence type="ECO:0000313" key="3">
    <source>
        <dbReference type="Proteomes" id="UP000621898"/>
    </source>
</evidence>